<organism evidence="1 3">
    <name type="scientific">Formosa algae</name>
    <dbReference type="NCBI Taxonomy" id="225843"/>
    <lineage>
        <taxon>Bacteria</taxon>
        <taxon>Pseudomonadati</taxon>
        <taxon>Bacteroidota</taxon>
        <taxon>Flavobacteriia</taxon>
        <taxon>Flavobacteriales</taxon>
        <taxon>Flavobacteriaceae</taxon>
        <taxon>Formosa</taxon>
    </lineage>
</organism>
<name>A0A9X1CBL3_9FLAO</name>
<reference evidence="1" key="1">
    <citation type="submission" date="2021-03" db="EMBL/GenBank/DDBJ databases">
        <title>Genomic Encyclopedia of Type Strains, Phase IV (KMG-IV): sequencing the most valuable type-strain genomes for metagenomic binning, comparative biology and taxonomic classification.</title>
        <authorList>
            <person name="Goeker M."/>
        </authorList>
    </citation>
    <scope>NUCLEOTIDE SEQUENCE</scope>
    <source>
        <strain evidence="1">DSM 15523</strain>
        <strain evidence="2 4">DSM 16476</strain>
    </source>
</reference>
<evidence type="ECO:0000313" key="1">
    <source>
        <dbReference type="EMBL" id="MBP1839345.1"/>
    </source>
</evidence>
<comment type="caution">
    <text evidence="1">The sequence shown here is derived from an EMBL/GenBank/DDBJ whole genome shotgun (WGS) entry which is preliminary data.</text>
</comment>
<proteinExistence type="predicted"/>
<evidence type="ECO:0000313" key="3">
    <source>
        <dbReference type="Proteomes" id="UP001138672"/>
    </source>
</evidence>
<sequence>MLKPTFLSWLFFNFVKKHLVYLHRDTTTYIFIY</sequence>
<evidence type="ECO:0000313" key="2">
    <source>
        <dbReference type="EMBL" id="MDQ0334649.1"/>
    </source>
</evidence>
<dbReference type="EMBL" id="JAGGJQ010000003">
    <property type="protein sequence ID" value="MBP1839345.1"/>
    <property type="molecule type" value="Genomic_DNA"/>
</dbReference>
<dbReference type="EMBL" id="JAUSUU010000003">
    <property type="protein sequence ID" value="MDQ0334649.1"/>
    <property type="molecule type" value="Genomic_DNA"/>
</dbReference>
<accession>A0A9X1CBL3</accession>
<protein>
    <submittedName>
        <fullName evidence="1">Uncharacterized protein</fullName>
    </submittedName>
</protein>
<evidence type="ECO:0000313" key="4">
    <source>
        <dbReference type="Proteomes" id="UP001231587"/>
    </source>
</evidence>
<keyword evidence="4" id="KW-1185">Reference proteome</keyword>
<dbReference type="Proteomes" id="UP001231587">
    <property type="component" value="Unassembled WGS sequence"/>
</dbReference>
<gene>
    <name evidence="1" type="ORF">J2Z56_001256</name>
    <name evidence="2" type="ORF">J2Z57_001082</name>
</gene>
<dbReference type="AlphaFoldDB" id="A0A9X1CBL3"/>
<dbReference type="Proteomes" id="UP001138672">
    <property type="component" value="Unassembled WGS sequence"/>
</dbReference>